<dbReference type="AlphaFoldDB" id="A0AAV6VS15"/>
<keyword evidence="3" id="KW-1185">Reference proteome</keyword>
<evidence type="ECO:0000313" key="3">
    <source>
        <dbReference type="Proteomes" id="UP000827092"/>
    </source>
</evidence>
<sequence>MGKPSRKRYLIPRSQIGGGPPQSPSVHLGSANIDRNRSLGSCSLPSRRGSILFSLFKSSAQKGAAVDPQDWISRQKQAKFTQGRAE</sequence>
<protein>
    <submittedName>
        <fullName evidence="2">Uncharacterized protein</fullName>
    </submittedName>
</protein>
<feature type="compositionally biased region" description="Basic residues" evidence="1">
    <location>
        <begin position="1"/>
        <end position="10"/>
    </location>
</feature>
<accession>A0AAV6VS15</accession>
<evidence type="ECO:0000313" key="2">
    <source>
        <dbReference type="EMBL" id="KAG8198558.1"/>
    </source>
</evidence>
<organism evidence="2 3">
    <name type="scientific">Oedothorax gibbosus</name>
    <dbReference type="NCBI Taxonomy" id="931172"/>
    <lineage>
        <taxon>Eukaryota</taxon>
        <taxon>Metazoa</taxon>
        <taxon>Ecdysozoa</taxon>
        <taxon>Arthropoda</taxon>
        <taxon>Chelicerata</taxon>
        <taxon>Arachnida</taxon>
        <taxon>Araneae</taxon>
        <taxon>Araneomorphae</taxon>
        <taxon>Entelegynae</taxon>
        <taxon>Araneoidea</taxon>
        <taxon>Linyphiidae</taxon>
        <taxon>Erigoninae</taxon>
        <taxon>Oedothorax</taxon>
    </lineage>
</organism>
<reference evidence="2 3" key="1">
    <citation type="journal article" date="2022" name="Nat. Ecol. Evol.">
        <title>A masculinizing supergene underlies an exaggerated male reproductive morph in a spider.</title>
        <authorList>
            <person name="Hendrickx F."/>
            <person name="De Corte Z."/>
            <person name="Sonet G."/>
            <person name="Van Belleghem S.M."/>
            <person name="Kostlbacher S."/>
            <person name="Vangestel C."/>
        </authorList>
    </citation>
    <scope>NUCLEOTIDE SEQUENCE [LARGE SCALE GENOMIC DNA]</scope>
    <source>
        <strain evidence="2">W744_W776</strain>
    </source>
</reference>
<dbReference type="EMBL" id="JAFNEN010000038">
    <property type="protein sequence ID" value="KAG8198558.1"/>
    <property type="molecule type" value="Genomic_DNA"/>
</dbReference>
<evidence type="ECO:0000256" key="1">
    <source>
        <dbReference type="SAM" id="MobiDB-lite"/>
    </source>
</evidence>
<feature type="region of interest" description="Disordered" evidence="1">
    <location>
        <begin position="1"/>
        <end position="32"/>
    </location>
</feature>
<comment type="caution">
    <text evidence="2">The sequence shown here is derived from an EMBL/GenBank/DDBJ whole genome shotgun (WGS) entry which is preliminary data.</text>
</comment>
<dbReference type="Proteomes" id="UP000827092">
    <property type="component" value="Unassembled WGS sequence"/>
</dbReference>
<name>A0AAV6VS15_9ARAC</name>
<proteinExistence type="predicted"/>
<gene>
    <name evidence="2" type="ORF">JTE90_026458</name>
</gene>